<reference evidence="3 4" key="1">
    <citation type="submission" date="2020-07" db="EMBL/GenBank/DDBJ databases">
        <title>Genomic Encyclopedia of Type Strains, Phase IV (KMG-V): Genome sequencing to study the core and pangenomes of soil and plant-associated prokaryotes.</title>
        <authorList>
            <person name="Whitman W."/>
        </authorList>
    </citation>
    <scope>NUCLEOTIDE SEQUENCE [LARGE SCALE GENOMIC DNA]</scope>
    <source>
        <strain evidence="3 4">X4EP2</strain>
    </source>
</reference>
<proteinExistence type="predicted"/>
<organism evidence="3 4">
    <name type="scientific">Granulicella arctica</name>
    <dbReference type="NCBI Taxonomy" id="940613"/>
    <lineage>
        <taxon>Bacteria</taxon>
        <taxon>Pseudomonadati</taxon>
        <taxon>Acidobacteriota</taxon>
        <taxon>Terriglobia</taxon>
        <taxon>Terriglobales</taxon>
        <taxon>Acidobacteriaceae</taxon>
        <taxon>Granulicella</taxon>
    </lineage>
</organism>
<sequence length="419" mass="46066">MKKLANRGRFCVLLSLMLLFDMAVLSQEPAKSPLPFQGTGNIPAPNPRGSNPKPGDAKGTILAAFDSYEVVGMSAAHGNKDLDDFILHLIRDPSFPSKVNVIAVECGNALYQPTLDRYIAGADVPLSEVRKTWRNTTQTMCGMSGFYEEFFPLVRRINQTLPTEKKLRVLACDPPIDWSKIKDPADYGRGQYLMRDVSIASVMEKEVLSKHRKALMLFGTAHLFHVGNTGVGLYEKDYPGLTLVIADHTGFGNWSPLEKYNNEFEARMALWPIPSLVQDIHGTWLAALMDMTHATGNIFFGVANSGKLPLGPAPAKGTFSGTPEEAEAPFSKMVDAYLYLGPRDLLLNEPTPAEIALDKDYMIELQRRSAIFGAGPMADDADPGKISERDSNPFFYDPDELGNLPMQLPEAPSSPLAKN</sequence>
<accession>A0A7Y9PHU1</accession>
<feature type="region of interest" description="Disordered" evidence="1">
    <location>
        <begin position="374"/>
        <end position="419"/>
    </location>
</feature>
<evidence type="ECO:0000313" key="3">
    <source>
        <dbReference type="EMBL" id="NYF80168.1"/>
    </source>
</evidence>
<comment type="caution">
    <text evidence="3">The sequence shown here is derived from an EMBL/GenBank/DDBJ whole genome shotgun (WGS) entry which is preliminary data.</text>
</comment>
<gene>
    <name evidence="3" type="ORF">HDF17_002488</name>
</gene>
<feature type="signal peptide" evidence="2">
    <location>
        <begin position="1"/>
        <end position="26"/>
    </location>
</feature>
<evidence type="ECO:0000256" key="1">
    <source>
        <dbReference type="SAM" id="MobiDB-lite"/>
    </source>
</evidence>
<dbReference type="AlphaFoldDB" id="A0A7Y9PHU1"/>
<feature type="region of interest" description="Disordered" evidence="1">
    <location>
        <begin position="34"/>
        <end position="56"/>
    </location>
</feature>
<evidence type="ECO:0000256" key="2">
    <source>
        <dbReference type="SAM" id="SignalP"/>
    </source>
</evidence>
<dbReference type="EMBL" id="JACCCW010000002">
    <property type="protein sequence ID" value="NYF80168.1"/>
    <property type="molecule type" value="Genomic_DNA"/>
</dbReference>
<name>A0A7Y9PHU1_9BACT</name>
<evidence type="ECO:0000313" key="4">
    <source>
        <dbReference type="Proteomes" id="UP000589520"/>
    </source>
</evidence>
<dbReference type="Proteomes" id="UP000589520">
    <property type="component" value="Unassembled WGS sequence"/>
</dbReference>
<feature type="chain" id="PRO_5030946783" evidence="2">
    <location>
        <begin position="27"/>
        <end position="419"/>
    </location>
</feature>
<feature type="compositionally biased region" description="Basic and acidic residues" evidence="1">
    <location>
        <begin position="382"/>
        <end position="391"/>
    </location>
</feature>
<keyword evidence="2" id="KW-0732">Signal</keyword>
<protein>
    <submittedName>
        <fullName evidence="3">Uncharacterized protein</fullName>
    </submittedName>
</protein>
<keyword evidence="4" id="KW-1185">Reference proteome</keyword>
<dbReference type="RefSeq" id="WP_179491369.1">
    <property type="nucleotide sequence ID" value="NZ_JACCCW010000002.1"/>
</dbReference>